<feature type="domain" description="ATP phosphoribosyltransferase catalytic" evidence="13">
    <location>
        <begin position="70"/>
        <end position="219"/>
    </location>
</feature>
<keyword evidence="6 11" id="KW-0028">Amino-acid biosynthesis</keyword>
<dbReference type="PANTHER" id="PTHR21403:SF8">
    <property type="entry name" value="ATP PHOSPHORIBOSYLTRANSFERASE"/>
    <property type="match status" value="1"/>
</dbReference>
<accession>A0ABP8W2W5</accession>
<protein>
    <recommendedName>
        <fullName evidence="5 11">ATP phosphoribosyltransferase</fullName>
        <shortName evidence="11">ATP-PRT</shortName>
        <shortName evidence="11">ATP-PRTase</shortName>
        <ecNumber evidence="4 11">2.4.2.17</ecNumber>
    </recommendedName>
</protein>
<feature type="region of interest" description="Disordered" evidence="12">
    <location>
        <begin position="1"/>
        <end position="21"/>
    </location>
</feature>
<evidence type="ECO:0000256" key="10">
    <source>
        <dbReference type="ARBA" id="ARBA00024861"/>
    </source>
</evidence>
<dbReference type="GO" id="GO:0016757">
    <property type="term" value="F:glycosyltransferase activity"/>
    <property type="evidence" value="ECO:0007669"/>
    <property type="project" value="UniProtKB-KW"/>
</dbReference>
<dbReference type="CDD" id="cd13591">
    <property type="entry name" value="PBP2_HisGL1"/>
    <property type="match status" value="1"/>
</dbReference>
<keyword evidence="11" id="KW-0479">Metal-binding</keyword>
<dbReference type="HAMAP" id="MF_00079">
    <property type="entry name" value="HisG_Long"/>
    <property type="match status" value="1"/>
</dbReference>
<sequence length="315" mass="34651">MTTSTPAPNGARRTHPKEATPMLRVALPNKGTLAEPAATMMREAGYRQRSDSRDLSMVDEENGIEFFYLRPKDIATYVGSGDLHLGITGHDLMEESGSQVQEVLKLGFGASKFRFAAPEDKDWKLEDLDGRTIATSYPRLVRSHLSGKRIGATIIKLDGAVEISVQLGLADAIADVVSSGRTLRQHGLKVIGDPIAESEAMLIEREPRMDRVESEEIKAFKRIFTERIRGVVYARQYLMLDYDCPKAKLDAAKEITPGLQAPTIAPLADPDWVAVRSMVRKHASNRVMDELAALGAKAILTSEIRSCRAVDGGQY</sequence>
<name>A0ABP8W2W5_9PSEU</name>
<comment type="caution">
    <text evidence="15">The sequence shown here is derived from an EMBL/GenBank/DDBJ whole genome shotgun (WGS) entry which is preliminary data.</text>
</comment>
<keyword evidence="7 11" id="KW-0328">Glycosyltransferase</keyword>
<proteinExistence type="inferred from homology"/>
<evidence type="ECO:0000256" key="8">
    <source>
        <dbReference type="ARBA" id="ARBA00022679"/>
    </source>
</evidence>
<evidence type="ECO:0000256" key="7">
    <source>
        <dbReference type="ARBA" id="ARBA00022676"/>
    </source>
</evidence>
<dbReference type="NCBIfam" id="TIGR03455">
    <property type="entry name" value="HisG_C-term"/>
    <property type="match status" value="1"/>
</dbReference>
<dbReference type="PROSITE" id="PS01316">
    <property type="entry name" value="ATP_P_PHORIBOSYLTR"/>
    <property type="match status" value="1"/>
</dbReference>
<dbReference type="InterPro" id="IPR018198">
    <property type="entry name" value="ATP_PRibTrfase_CS"/>
</dbReference>
<dbReference type="Gene3D" id="3.30.70.120">
    <property type="match status" value="1"/>
</dbReference>
<dbReference type="InterPro" id="IPR020621">
    <property type="entry name" value="ATP-PRT_HisG_long"/>
</dbReference>
<evidence type="ECO:0000256" key="9">
    <source>
        <dbReference type="ARBA" id="ARBA00023102"/>
    </source>
</evidence>
<comment type="subcellular location">
    <subcellularLocation>
        <location evidence="11">Cytoplasm</location>
    </subcellularLocation>
</comment>
<dbReference type="EMBL" id="BAABIC010000003">
    <property type="protein sequence ID" value="GAA4679268.1"/>
    <property type="molecule type" value="Genomic_DNA"/>
</dbReference>
<keyword evidence="11" id="KW-0963">Cytoplasm</keyword>
<dbReference type="InterPro" id="IPR013115">
    <property type="entry name" value="HisG_C"/>
</dbReference>
<dbReference type="Pfam" id="PF08029">
    <property type="entry name" value="HisG_C"/>
    <property type="match status" value="1"/>
</dbReference>
<evidence type="ECO:0000256" key="11">
    <source>
        <dbReference type="HAMAP-Rule" id="MF_00079"/>
    </source>
</evidence>
<gene>
    <name evidence="11 15" type="primary">hisG</name>
    <name evidence="15" type="ORF">GCM10023215_10390</name>
</gene>
<dbReference type="SUPFAM" id="SSF53850">
    <property type="entry name" value="Periplasmic binding protein-like II"/>
    <property type="match status" value="1"/>
</dbReference>
<keyword evidence="11" id="KW-0547">Nucleotide-binding</keyword>
<reference evidence="16" key="1">
    <citation type="journal article" date="2019" name="Int. J. Syst. Evol. Microbiol.">
        <title>The Global Catalogue of Microorganisms (GCM) 10K type strain sequencing project: providing services to taxonomists for standard genome sequencing and annotation.</title>
        <authorList>
            <consortium name="The Broad Institute Genomics Platform"/>
            <consortium name="The Broad Institute Genome Sequencing Center for Infectious Disease"/>
            <person name="Wu L."/>
            <person name="Ma J."/>
        </authorList>
    </citation>
    <scope>NUCLEOTIDE SEQUENCE [LARGE SCALE GENOMIC DNA]</scope>
    <source>
        <strain evidence="16">JCM 18055</strain>
    </source>
</reference>
<dbReference type="InterPro" id="IPR001348">
    <property type="entry name" value="ATP_PRibTrfase_HisG"/>
</dbReference>
<comment type="cofactor">
    <cofactor evidence="11">
        <name>Mg(2+)</name>
        <dbReference type="ChEBI" id="CHEBI:18420"/>
    </cofactor>
</comment>
<dbReference type="Gene3D" id="3.40.190.10">
    <property type="entry name" value="Periplasmic binding protein-like II"/>
    <property type="match status" value="2"/>
</dbReference>
<evidence type="ECO:0000313" key="15">
    <source>
        <dbReference type="EMBL" id="GAA4679268.1"/>
    </source>
</evidence>
<keyword evidence="16" id="KW-1185">Reference proteome</keyword>
<evidence type="ECO:0000256" key="4">
    <source>
        <dbReference type="ARBA" id="ARBA00011946"/>
    </source>
</evidence>
<dbReference type="InterPro" id="IPR015867">
    <property type="entry name" value="N-reg_PII/ATP_PRibTrfase_C"/>
</dbReference>
<dbReference type="InterPro" id="IPR011322">
    <property type="entry name" value="N-reg_PII-like_a/b"/>
</dbReference>
<evidence type="ECO:0000256" key="12">
    <source>
        <dbReference type="SAM" id="MobiDB-lite"/>
    </source>
</evidence>
<evidence type="ECO:0000256" key="2">
    <source>
        <dbReference type="ARBA" id="ARBA00004667"/>
    </source>
</evidence>
<evidence type="ECO:0000256" key="3">
    <source>
        <dbReference type="ARBA" id="ARBA00007955"/>
    </source>
</evidence>
<comment type="function">
    <text evidence="10 11">Catalyzes the condensation of ATP and 5-phosphoribose 1-diphosphate to form N'-(5'-phosphoribosyl)-ATP (PR-ATP). Has a crucial role in the pathway because the rate of histidine biosynthesis seems to be controlled primarily by regulation of HisG enzymatic activity.</text>
</comment>
<feature type="domain" description="Histidine biosynthesis HisG C-terminal" evidence="14">
    <location>
        <begin position="234"/>
        <end position="305"/>
    </location>
</feature>
<evidence type="ECO:0000256" key="1">
    <source>
        <dbReference type="ARBA" id="ARBA00000915"/>
    </source>
</evidence>
<comment type="catalytic activity">
    <reaction evidence="1 11">
        <text>1-(5-phospho-beta-D-ribosyl)-ATP + diphosphate = 5-phospho-alpha-D-ribose 1-diphosphate + ATP</text>
        <dbReference type="Rhea" id="RHEA:18473"/>
        <dbReference type="ChEBI" id="CHEBI:30616"/>
        <dbReference type="ChEBI" id="CHEBI:33019"/>
        <dbReference type="ChEBI" id="CHEBI:58017"/>
        <dbReference type="ChEBI" id="CHEBI:73183"/>
        <dbReference type="EC" id="2.4.2.17"/>
    </reaction>
</comment>
<evidence type="ECO:0000256" key="5">
    <source>
        <dbReference type="ARBA" id="ARBA00020998"/>
    </source>
</evidence>
<comment type="activity regulation">
    <text evidence="11">Feedback inhibited by histidine.</text>
</comment>
<keyword evidence="11" id="KW-0067">ATP-binding</keyword>
<organism evidence="15 16">
    <name type="scientific">Pseudonocardia yuanmonensis</name>
    <dbReference type="NCBI Taxonomy" id="1095914"/>
    <lineage>
        <taxon>Bacteria</taxon>
        <taxon>Bacillati</taxon>
        <taxon>Actinomycetota</taxon>
        <taxon>Actinomycetes</taxon>
        <taxon>Pseudonocardiales</taxon>
        <taxon>Pseudonocardiaceae</taxon>
        <taxon>Pseudonocardia</taxon>
    </lineage>
</organism>
<keyword evidence="8 11" id="KW-0808">Transferase</keyword>
<keyword evidence="9 11" id="KW-0368">Histidine biosynthesis</keyword>
<dbReference type="EC" id="2.4.2.17" evidence="4 11"/>
<dbReference type="Proteomes" id="UP001500325">
    <property type="component" value="Unassembled WGS sequence"/>
</dbReference>
<dbReference type="SUPFAM" id="SSF54913">
    <property type="entry name" value="GlnB-like"/>
    <property type="match status" value="1"/>
</dbReference>
<dbReference type="PANTHER" id="PTHR21403">
    <property type="entry name" value="ATP PHOSPHORIBOSYLTRANSFERASE ATP-PRTASE"/>
    <property type="match status" value="1"/>
</dbReference>
<evidence type="ECO:0000313" key="16">
    <source>
        <dbReference type="Proteomes" id="UP001500325"/>
    </source>
</evidence>
<evidence type="ECO:0000259" key="14">
    <source>
        <dbReference type="Pfam" id="PF08029"/>
    </source>
</evidence>
<comment type="similarity">
    <text evidence="3 11">Belongs to the ATP phosphoribosyltransferase family. Long subfamily.</text>
</comment>
<dbReference type="NCBIfam" id="TIGR00070">
    <property type="entry name" value="hisG"/>
    <property type="match status" value="1"/>
</dbReference>
<dbReference type="Pfam" id="PF01634">
    <property type="entry name" value="HisG"/>
    <property type="match status" value="1"/>
</dbReference>
<comment type="pathway">
    <text evidence="2 11">Amino-acid biosynthesis; L-histidine biosynthesis; L-histidine from 5-phospho-alpha-D-ribose 1-diphosphate: step 1/9.</text>
</comment>
<evidence type="ECO:0000256" key="6">
    <source>
        <dbReference type="ARBA" id="ARBA00022605"/>
    </source>
</evidence>
<dbReference type="InterPro" id="IPR013820">
    <property type="entry name" value="ATP_PRibTrfase_cat"/>
</dbReference>
<keyword evidence="11" id="KW-0460">Magnesium</keyword>
<evidence type="ECO:0000259" key="13">
    <source>
        <dbReference type="Pfam" id="PF01634"/>
    </source>
</evidence>